<dbReference type="NCBIfam" id="TIGR01350">
    <property type="entry name" value="lipoamide_DH"/>
    <property type="match status" value="1"/>
</dbReference>
<evidence type="ECO:0000259" key="11">
    <source>
        <dbReference type="Pfam" id="PF02852"/>
    </source>
</evidence>
<dbReference type="PRINTS" id="PR00411">
    <property type="entry name" value="PNDRDTASEI"/>
</dbReference>
<dbReference type="SUPFAM" id="SSF55424">
    <property type="entry name" value="FAD/NAD-linked reductases, dimerisation (C-terminal) domain"/>
    <property type="match status" value="1"/>
</dbReference>
<evidence type="ECO:0000256" key="9">
    <source>
        <dbReference type="ARBA" id="ARBA00049187"/>
    </source>
</evidence>
<evidence type="ECO:0000256" key="10">
    <source>
        <dbReference type="RuleBase" id="RU003692"/>
    </source>
</evidence>
<evidence type="ECO:0000256" key="8">
    <source>
        <dbReference type="ARBA" id="ARBA00023284"/>
    </source>
</evidence>
<dbReference type="Gene3D" id="3.30.390.30">
    <property type="match status" value="1"/>
</dbReference>
<evidence type="ECO:0000256" key="4">
    <source>
        <dbReference type="ARBA" id="ARBA00022827"/>
    </source>
</evidence>
<dbReference type="PANTHER" id="PTHR22912:SF151">
    <property type="entry name" value="DIHYDROLIPOYL DEHYDROGENASE, MITOCHONDRIAL"/>
    <property type="match status" value="1"/>
</dbReference>
<sequence length="467" mass="50123">MSQFDVTIIGSGPGGYVSAIRCAQLGFKTAIIEKYSTLGGTCLNVGCIPSKAMLASSHHYEELQHFADHGIEVSGEVKVNLQKMIDRKQAVVDQTCGGVKFLMDKNKIEVFEGVGSFESATSIKITKKDGSSEVIESKHTIIATGSKPSSLPFISIDKERVITSTEALKLPEVPKHLVIIGGGVIGIELGQVYLRLGAQVSVVEYMDRIIPGMDGALSKELTKVLKKQGMKFYTSHKVKEVTRKGNAVTVKADDAKGKELVLEGDYCLVAVGRRPYTDGLNVEKAGVQVNERGQVVVNDHLQTTASNIYAIGDVIRGAMLAHKAEEEGVLVAEYLAGQKPHIDYNLIPGVVYTWPEVAAVGKTEEQLKADGVQFKSGSFPFKALGRARAGGDIDGFVKILADAKTDEVLGVHMIGARCADLIAEAVTAMEFRASAEDISRMSHAHPTFAEAIKEAALAATDNRALHV</sequence>
<dbReference type="PIRSF" id="PIRSF000350">
    <property type="entry name" value="Mercury_reductase_MerA"/>
    <property type="match status" value="1"/>
</dbReference>
<dbReference type="Gene3D" id="3.50.50.60">
    <property type="entry name" value="FAD/NAD(P)-binding domain"/>
    <property type="match status" value="2"/>
</dbReference>
<evidence type="ECO:0000256" key="5">
    <source>
        <dbReference type="ARBA" id="ARBA00023002"/>
    </source>
</evidence>
<proteinExistence type="inferred from homology"/>
<dbReference type="InterPro" id="IPR036188">
    <property type="entry name" value="FAD/NAD-bd_sf"/>
</dbReference>
<dbReference type="PRINTS" id="PR00368">
    <property type="entry name" value="FADPNR"/>
</dbReference>
<comment type="miscellaneous">
    <text evidence="10">The active site is a redox-active disulfide bond.</text>
</comment>
<dbReference type="InterPro" id="IPR050151">
    <property type="entry name" value="Class-I_Pyr_Nuc-Dis_Oxidored"/>
</dbReference>
<keyword evidence="7" id="KW-1015">Disulfide bond</keyword>
<dbReference type="SUPFAM" id="SSF51905">
    <property type="entry name" value="FAD/NAD(P)-binding domain"/>
    <property type="match status" value="1"/>
</dbReference>
<accession>A0ABM7S641</accession>
<keyword evidence="4 10" id="KW-0274">FAD</keyword>
<protein>
    <recommendedName>
        <fullName evidence="2 10">Dihydrolipoyl dehydrogenase</fullName>
        <ecNumber evidence="2 10">1.8.1.4</ecNumber>
    </recommendedName>
</protein>
<keyword evidence="3 10" id="KW-0285">Flavoprotein</keyword>
<keyword evidence="8 10" id="KW-0676">Redox-active center</keyword>
<comment type="catalytic activity">
    <reaction evidence="9 10">
        <text>N(6)-[(R)-dihydrolipoyl]-L-lysyl-[protein] + NAD(+) = N(6)-[(R)-lipoyl]-L-lysyl-[protein] + NADH + H(+)</text>
        <dbReference type="Rhea" id="RHEA:15045"/>
        <dbReference type="Rhea" id="RHEA-COMP:10474"/>
        <dbReference type="Rhea" id="RHEA-COMP:10475"/>
        <dbReference type="ChEBI" id="CHEBI:15378"/>
        <dbReference type="ChEBI" id="CHEBI:57540"/>
        <dbReference type="ChEBI" id="CHEBI:57945"/>
        <dbReference type="ChEBI" id="CHEBI:83099"/>
        <dbReference type="ChEBI" id="CHEBI:83100"/>
        <dbReference type="EC" id="1.8.1.4"/>
    </reaction>
</comment>
<keyword evidence="6 10" id="KW-0520">NAD</keyword>
<keyword evidence="5 10" id="KW-0560">Oxidoreductase</keyword>
<evidence type="ECO:0000313" key="14">
    <source>
        <dbReference type="Proteomes" id="UP000825258"/>
    </source>
</evidence>
<evidence type="ECO:0000256" key="1">
    <source>
        <dbReference type="ARBA" id="ARBA00007532"/>
    </source>
</evidence>
<dbReference type="Pfam" id="PF02852">
    <property type="entry name" value="Pyr_redox_dim"/>
    <property type="match status" value="1"/>
</dbReference>
<name>A0ABM7S641_9FLAO</name>
<dbReference type="Pfam" id="PF07992">
    <property type="entry name" value="Pyr_redox_2"/>
    <property type="match status" value="1"/>
</dbReference>
<evidence type="ECO:0000256" key="6">
    <source>
        <dbReference type="ARBA" id="ARBA00023027"/>
    </source>
</evidence>
<evidence type="ECO:0000259" key="12">
    <source>
        <dbReference type="Pfam" id="PF07992"/>
    </source>
</evidence>
<reference evidence="13 14" key="1">
    <citation type="submission" date="2021-06" db="EMBL/GenBank/DDBJ databases">
        <title>Whole genome sequences of Flavobacterium sp. KK2020170 and assembly.</title>
        <authorList>
            <person name="Kitahara K."/>
            <person name="Miyoshi S."/>
            <person name="Uesaka K."/>
        </authorList>
    </citation>
    <scope>NUCLEOTIDE SEQUENCE [LARGE SCALE GENOMIC DNA]</scope>
    <source>
        <strain evidence="13 14">KK2020170</strain>
    </source>
</reference>
<comment type="similarity">
    <text evidence="1 10">Belongs to the class-I pyridine nucleotide-disulfide oxidoreductase family.</text>
</comment>
<dbReference type="PANTHER" id="PTHR22912">
    <property type="entry name" value="DISULFIDE OXIDOREDUCTASE"/>
    <property type="match status" value="1"/>
</dbReference>
<comment type="cofactor">
    <cofactor evidence="10">
        <name>FAD</name>
        <dbReference type="ChEBI" id="CHEBI:57692"/>
    </cofactor>
    <text evidence="10">Binds 1 FAD per subunit.</text>
</comment>
<dbReference type="InterPro" id="IPR023753">
    <property type="entry name" value="FAD/NAD-binding_dom"/>
</dbReference>
<evidence type="ECO:0000256" key="2">
    <source>
        <dbReference type="ARBA" id="ARBA00012608"/>
    </source>
</evidence>
<evidence type="ECO:0000256" key="3">
    <source>
        <dbReference type="ARBA" id="ARBA00022630"/>
    </source>
</evidence>
<dbReference type="InterPro" id="IPR016156">
    <property type="entry name" value="FAD/NAD-linked_Rdtase_dimer_sf"/>
</dbReference>
<keyword evidence="14" id="KW-1185">Reference proteome</keyword>
<dbReference type="Proteomes" id="UP000825258">
    <property type="component" value="Chromosome"/>
</dbReference>
<dbReference type="InterPro" id="IPR012999">
    <property type="entry name" value="Pyr_OxRdtase_I_AS"/>
</dbReference>
<dbReference type="PROSITE" id="PS00076">
    <property type="entry name" value="PYRIDINE_REDOX_1"/>
    <property type="match status" value="1"/>
</dbReference>
<evidence type="ECO:0000256" key="7">
    <source>
        <dbReference type="ARBA" id="ARBA00023157"/>
    </source>
</evidence>
<gene>
    <name evidence="13" type="primary">lpdA1</name>
    <name evidence="13" type="ORF">KK2020170_18880</name>
</gene>
<dbReference type="InterPro" id="IPR001100">
    <property type="entry name" value="Pyr_nuc-diS_OxRdtase"/>
</dbReference>
<dbReference type="EMBL" id="AP024749">
    <property type="protein sequence ID" value="BCY29020.1"/>
    <property type="molecule type" value="Genomic_DNA"/>
</dbReference>
<dbReference type="InterPro" id="IPR006258">
    <property type="entry name" value="Lipoamide_DH"/>
</dbReference>
<feature type="domain" description="FAD/NAD(P)-binding" evidence="12">
    <location>
        <begin position="4"/>
        <end position="328"/>
    </location>
</feature>
<organism evidence="13 14">
    <name type="scientific">Flavobacterium okayamense</name>
    <dbReference type="NCBI Taxonomy" id="2830782"/>
    <lineage>
        <taxon>Bacteria</taxon>
        <taxon>Pseudomonadati</taxon>
        <taxon>Bacteroidota</taxon>
        <taxon>Flavobacteriia</taxon>
        <taxon>Flavobacteriales</taxon>
        <taxon>Flavobacteriaceae</taxon>
        <taxon>Flavobacterium</taxon>
    </lineage>
</organism>
<dbReference type="EC" id="1.8.1.4" evidence="2 10"/>
<dbReference type="RefSeq" id="WP_221258121.1">
    <property type="nucleotide sequence ID" value="NZ_AP024749.1"/>
</dbReference>
<feature type="domain" description="Pyridine nucleotide-disulphide oxidoreductase dimerisation" evidence="11">
    <location>
        <begin position="347"/>
        <end position="456"/>
    </location>
</feature>
<dbReference type="InterPro" id="IPR004099">
    <property type="entry name" value="Pyr_nucl-diS_OxRdtase_dimer"/>
</dbReference>
<evidence type="ECO:0000313" key="13">
    <source>
        <dbReference type="EMBL" id="BCY29020.1"/>
    </source>
</evidence>